<dbReference type="GO" id="GO:0004222">
    <property type="term" value="F:metalloendopeptidase activity"/>
    <property type="evidence" value="ECO:0007669"/>
    <property type="project" value="TreeGrafter"/>
</dbReference>
<proteinExistence type="predicted"/>
<dbReference type="Pfam" id="PF07501">
    <property type="entry name" value="G5"/>
    <property type="match status" value="1"/>
</dbReference>
<dbReference type="InterPro" id="IPR050570">
    <property type="entry name" value="Cell_wall_metabolism_enzyme"/>
</dbReference>
<evidence type="ECO:0000313" key="4">
    <source>
        <dbReference type="EMBL" id="QNN61776.1"/>
    </source>
</evidence>
<dbReference type="Pfam" id="PF01476">
    <property type="entry name" value="LysM"/>
    <property type="match status" value="1"/>
</dbReference>
<dbReference type="Gene3D" id="2.70.70.10">
    <property type="entry name" value="Glucose Permease (Domain IIA)"/>
    <property type="match status" value="1"/>
</dbReference>
<feature type="domain" description="LysM" evidence="3">
    <location>
        <begin position="232"/>
        <end position="279"/>
    </location>
</feature>
<dbReference type="InterPro" id="IPR011055">
    <property type="entry name" value="Dup_hybrid_motif"/>
</dbReference>
<dbReference type="KEGG" id="eio:H9L01_05305"/>
<dbReference type="Proteomes" id="UP000515928">
    <property type="component" value="Chromosome"/>
</dbReference>
<feature type="domain" description="G5" evidence="2">
    <location>
        <begin position="285"/>
        <end position="367"/>
    </location>
</feature>
<dbReference type="Gene3D" id="3.10.350.10">
    <property type="entry name" value="LysM domain"/>
    <property type="match status" value="1"/>
</dbReference>
<protein>
    <submittedName>
        <fullName evidence="4">Peptidoglycan DD-metalloendopeptidase family protein</fullName>
    </submittedName>
</protein>
<dbReference type="AlphaFoldDB" id="A0A7G9S1Q1"/>
<accession>A0A7G9S1Q1</accession>
<evidence type="ECO:0000313" key="5">
    <source>
        <dbReference type="Proteomes" id="UP000515928"/>
    </source>
</evidence>
<dbReference type="SMART" id="SM01208">
    <property type="entry name" value="G5"/>
    <property type="match status" value="1"/>
</dbReference>
<dbReference type="InterPro" id="IPR018392">
    <property type="entry name" value="LysM"/>
</dbReference>
<dbReference type="PROSITE" id="PS51782">
    <property type="entry name" value="LYSM"/>
    <property type="match status" value="1"/>
</dbReference>
<evidence type="ECO:0000256" key="1">
    <source>
        <dbReference type="ARBA" id="ARBA00022729"/>
    </source>
</evidence>
<evidence type="ECO:0000259" key="2">
    <source>
        <dbReference type="PROSITE" id="PS51109"/>
    </source>
</evidence>
<dbReference type="Gene3D" id="2.20.230.10">
    <property type="entry name" value="Resuscitation-promoting factor rpfb"/>
    <property type="match status" value="1"/>
</dbReference>
<dbReference type="InterPro" id="IPR011098">
    <property type="entry name" value="G5_dom"/>
</dbReference>
<dbReference type="InterPro" id="IPR036779">
    <property type="entry name" value="LysM_dom_sf"/>
</dbReference>
<dbReference type="RefSeq" id="WP_187534969.1">
    <property type="nucleotide sequence ID" value="NZ_CBCSHU010000012.1"/>
</dbReference>
<sequence>MKNKKIQTFILLSIIILLSVILGTLTAHKHQPWIHSDSLKTGIVTQKSENKHKIPYEVQTLYYKDELVARVKNIETINKHFEETYQEAYQKEFPDSKIGLDQDLYYLPQLTYQEYQDVDQDVIDFLETKKLYNVETNKVTFSNGAVIYVKDETDFQHAREKFALNFLDESSLKTLQDNKKIEPLGIYGEQVIDFSVKETIKIERDYTSFDNIYKDEAEILKFLSYGYDPSIDNYTTQKLDTIPGIAWQFGMTPNQIVSINTPKIKSAEQILEEGTVLNVSKFNSPFTIETKHERFFEEVIEQPNTQYIEDETLNEGVQVVETVGANGIAEKRYHDTYINGSSVDSELIKSKILLEPVQEVVRVGTHVEPSQGSGRFGWPLANAYVLCGFGCYTNHRGVDFSTYGSGYGPILASDNGIVSQKGYQAAGWGNYIKIDHGNGYATLYAHMNAPGYFPVGAKVAKGTVIGYVGMTGRTNYPHVHFEVWDHGTRVDGCKFVGC</sequence>
<dbReference type="InterPro" id="IPR016047">
    <property type="entry name" value="M23ase_b-sheet_dom"/>
</dbReference>
<keyword evidence="1" id="KW-0732">Signal</keyword>
<keyword evidence="5" id="KW-1185">Reference proteome</keyword>
<name>A0A7G9S1Q1_9FIRM</name>
<gene>
    <name evidence="4" type="ORF">H9L01_05305</name>
</gene>
<dbReference type="CDD" id="cd12797">
    <property type="entry name" value="M23_peptidase"/>
    <property type="match status" value="1"/>
</dbReference>
<organism evidence="4 5">
    <name type="scientific">Erysipelothrix inopinata</name>
    <dbReference type="NCBI Taxonomy" id="225084"/>
    <lineage>
        <taxon>Bacteria</taxon>
        <taxon>Bacillati</taxon>
        <taxon>Bacillota</taxon>
        <taxon>Erysipelotrichia</taxon>
        <taxon>Erysipelotrichales</taxon>
        <taxon>Erysipelotrichaceae</taxon>
        <taxon>Erysipelothrix</taxon>
    </lineage>
</organism>
<dbReference type="Pfam" id="PF01551">
    <property type="entry name" value="Peptidase_M23"/>
    <property type="match status" value="1"/>
</dbReference>
<dbReference type="PANTHER" id="PTHR21666">
    <property type="entry name" value="PEPTIDASE-RELATED"/>
    <property type="match status" value="1"/>
</dbReference>
<dbReference type="PROSITE" id="PS51109">
    <property type="entry name" value="G5"/>
    <property type="match status" value="1"/>
</dbReference>
<dbReference type="PANTHER" id="PTHR21666:SF286">
    <property type="entry name" value="LIPOPROTEIN NLPD"/>
    <property type="match status" value="1"/>
</dbReference>
<evidence type="ECO:0000259" key="3">
    <source>
        <dbReference type="PROSITE" id="PS51782"/>
    </source>
</evidence>
<dbReference type="SUPFAM" id="SSF51261">
    <property type="entry name" value="Duplicated hybrid motif"/>
    <property type="match status" value="1"/>
</dbReference>
<reference evidence="4 5" key="1">
    <citation type="submission" date="2020-08" db="EMBL/GenBank/DDBJ databases">
        <title>Genome sequence of Erysipelothrix inopinata DSM 15511T.</title>
        <authorList>
            <person name="Hyun D.-W."/>
            <person name="Bae J.-W."/>
        </authorList>
    </citation>
    <scope>NUCLEOTIDE SEQUENCE [LARGE SCALE GENOMIC DNA]</scope>
    <source>
        <strain evidence="4 5">DSM 15511</strain>
    </source>
</reference>
<dbReference type="EMBL" id="CP060715">
    <property type="protein sequence ID" value="QNN61776.1"/>
    <property type="molecule type" value="Genomic_DNA"/>
</dbReference>